<evidence type="ECO:0000256" key="4">
    <source>
        <dbReference type="ARBA" id="ARBA00022498"/>
    </source>
</evidence>
<name>A0A0H2MNM6_9PROT</name>
<dbReference type="NCBIfam" id="NF005694">
    <property type="entry name" value="PRK07502.1"/>
    <property type="match status" value="1"/>
</dbReference>
<keyword evidence="4" id="KW-0827">Tyrosine biosynthesis</keyword>
<dbReference type="Gene3D" id="1.10.3660.10">
    <property type="entry name" value="6-phosphogluconate dehydrogenase C-terminal like domain"/>
    <property type="match status" value="1"/>
</dbReference>
<keyword evidence="5" id="KW-0028">Amino-acid biosynthesis</keyword>
<dbReference type="SUPFAM" id="SSF48179">
    <property type="entry name" value="6-phosphogluconate dehydrogenase C-terminal domain-like"/>
    <property type="match status" value="1"/>
</dbReference>
<comment type="pathway">
    <text evidence="1">Amino-acid biosynthesis; L-tyrosine biosynthesis; (4-hydroxyphenyl)pyruvate from prephenate (NAD(+) route): step 1/1.</text>
</comment>
<keyword evidence="6 11" id="KW-0560">Oxidoreductase</keyword>
<keyword evidence="7" id="KW-0520">NAD</keyword>
<dbReference type="InterPro" id="IPR036291">
    <property type="entry name" value="NAD(P)-bd_dom_sf"/>
</dbReference>
<organism evidence="11 12">
    <name type="scientific">Kiloniella spongiae</name>
    <dbReference type="NCBI Taxonomy" id="1489064"/>
    <lineage>
        <taxon>Bacteria</taxon>
        <taxon>Pseudomonadati</taxon>
        <taxon>Pseudomonadota</taxon>
        <taxon>Alphaproteobacteria</taxon>
        <taxon>Rhodospirillales</taxon>
        <taxon>Kiloniellaceae</taxon>
        <taxon>Kiloniella</taxon>
    </lineage>
</organism>
<sequence>MTEKKEPLFNKIALVGIGLIGSSLARATRKNGLAKEITACARSQSTRDTAMRLGLVDAVYETPAEAVVDADLVILCTPVSTYDDLACAMAPALKEGAIVTDVGSVKESVIRDVGPHLPDGVHFVPGHPIAGTEHSGPEAGFAELFEGRWCILTPVPGTNSKALDRITDYWAAMGSMVETMTAHHHDKVLAITSHLPHLIAYTIVGTATDLEETQQADVVKFSAGGFRDFTRIAASDPIMWRDVFLNNREAVLEMLQRFSEDLSVLQRAVRWGEGDVLEDRFRKTRDIRRGIVDAHQAGTFDAREPDSPQD</sequence>
<dbReference type="Pfam" id="PF20463">
    <property type="entry name" value="PDH_C"/>
    <property type="match status" value="1"/>
</dbReference>
<evidence type="ECO:0000256" key="7">
    <source>
        <dbReference type="ARBA" id="ARBA00023027"/>
    </source>
</evidence>
<dbReference type="PROSITE" id="PS51176">
    <property type="entry name" value="PDH_ADH"/>
    <property type="match status" value="1"/>
</dbReference>
<dbReference type="PATRIC" id="fig|1489064.4.peg.1412"/>
<dbReference type="SUPFAM" id="SSF51735">
    <property type="entry name" value="NAD(P)-binding Rossmann-fold domains"/>
    <property type="match status" value="1"/>
</dbReference>
<dbReference type="GO" id="GO:0004665">
    <property type="term" value="F:prephenate dehydrogenase (NADP+) activity"/>
    <property type="evidence" value="ECO:0007669"/>
    <property type="project" value="InterPro"/>
</dbReference>
<dbReference type="InterPro" id="IPR008927">
    <property type="entry name" value="6-PGluconate_DH-like_C_sf"/>
</dbReference>
<dbReference type="Pfam" id="PF02153">
    <property type="entry name" value="PDH_N"/>
    <property type="match status" value="1"/>
</dbReference>
<comment type="catalytic activity">
    <reaction evidence="9">
        <text>prephenate + NAD(+) = 3-(4-hydroxyphenyl)pyruvate + CO2 + NADH</text>
        <dbReference type="Rhea" id="RHEA:13869"/>
        <dbReference type="ChEBI" id="CHEBI:16526"/>
        <dbReference type="ChEBI" id="CHEBI:29934"/>
        <dbReference type="ChEBI" id="CHEBI:36242"/>
        <dbReference type="ChEBI" id="CHEBI:57540"/>
        <dbReference type="ChEBI" id="CHEBI:57945"/>
        <dbReference type="EC" id="1.3.1.12"/>
    </reaction>
</comment>
<dbReference type="EMBL" id="LAQL01000002">
    <property type="protein sequence ID" value="KLN62382.1"/>
    <property type="molecule type" value="Genomic_DNA"/>
</dbReference>
<comment type="similarity">
    <text evidence="2">Belongs to the prephenate/arogenate dehydrogenase family.</text>
</comment>
<comment type="caution">
    <text evidence="11">The sequence shown here is derived from an EMBL/GenBank/DDBJ whole genome shotgun (WGS) entry which is preliminary data.</text>
</comment>
<evidence type="ECO:0000256" key="3">
    <source>
        <dbReference type="ARBA" id="ARBA00012068"/>
    </source>
</evidence>
<evidence type="ECO:0000256" key="6">
    <source>
        <dbReference type="ARBA" id="ARBA00023002"/>
    </source>
</evidence>
<proteinExistence type="inferred from homology"/>
<gene>
    <name evidence="11" type="ORF">WH96_02430</name>
</gene>
<reference evidence="11 12" key="1">
    <citation type="submission" date="2015-03" db="EMBL/GenBank/DDBJ databases">
        <title>Genome Sequence of Kiloniella spongiae MEBiC09566, isolated from a marine sponge.</title>
        <authorList>
            <person name="Shao Z."/>
            <person name="Wang L."/>
            <person name="Li X."/>
        </authorList>
    </citation>
    <scope>NUCLEOTIDE SEQUENCE [LARGE SCALE GENOMIC DNA]</scope>
    <source>
        <strain evidence="11 12">MEBiC09566</strain>
    </source>
</reference>
<accession>A0A0H2MNM6</accession>
<dbReference type="InterPro" id="IPR046826">
    <property type="entry name" value="PDH_N"/>
</dbReference>
<evidence type="ECO:0000256" key="2">
    <source>
        <dbReference type="ARBA" id="ARBA00007964"/>
    </source>
</evidence>
<dbReference type="Proteomes" id="UP000035444">
    <property type="component" value="Unassembled WGS sequence"/>
</dbReference>
<keyword evidence="12" id="KW-1185">Reference proteome</keyword>
<dbReference type="RefSeq" id="WP_047762505.1">
    <property type="nucleotide sequence ID" value="NZ_LAQL01000002.1"/>
</dbReference>
<dbReference type="FunFam" id="3.40.50.720:FF:000208">
    <property type="entry name" value="Prephenate dehydrogenase"/>
    <property type="match status" value="1"/>
</dbReference>
<dbReference type="PANTHER" id="PTHR21363:SF0">
    <property type="entry name" value="PREPHENATE DEHYDROGENASE [NADP(+)]"/>
    <property type="match status" value="1"/>
</dbReference>
<dbReference type="InterPro" id="IPR046825">
    <property type="entry name" value="PDH_C"/>
</dbReference>
<evidence type="ECO:0000256" key="9">
    <source>
        <dbReference type="ARBA" id="ARBA00049260"/>
    </source>
</evidence>
<keyword evidence="8" id="KW-0057">Aromatic amino acid biosynthesis</keyword>
<evidence type="ECO:0000313" key="11">
    <source>
        <dbReference type="EMBL" id="KLN62382.1"/>
    </source>
</evidence>
<feature type="domain" description="Prephenate/arogenate dehydrogenase" evidence="10">
    <location>
        <begin position="10"/>
        <end position="299"/>
    </location>
</feature>
<dbReference type="Gene3D" id="3.40.50.720">
    <property type="entry name" value="NAD(P)-binding Rossmann-like Domain"/>
    <property type="match status" value="1"/>
</dbReference>
<evidence type="ECO:0000256" key="1">
    <source>
        <dbReference type="ARBA" id="ARBA00005067"/>
    </source>
</evidence>
<dbReference type="GO" id="GO:0070403">
    <property type="term" value="F:NAD+ binding"/>
    <property type="evidence" value="ECO:0007669"/>
    <property type="project" value="InterPro"/>
</dbReference>
<dbReference type="GO" id="GO:0008977">
    <property type="term" value="F:prephenate dehydrogenase (NAD+) activity"/>
    <property type="evidence" value="ECO:0007669"/>
    <property type="project" value="UniProtKB-EC"/>
</dbReference>
<evidence type="ECO:0000256" key="8">
    <source>
        <dbReference type="ARBA" id="ARBA00023141"/>
    </source>
</evidence>
<dbReference type="OrthoDB" id="9802008at2"/>
<dbReference type="InterPro" id="IPR050812">
    <property type="entry name" value="Preph/Arog_dehydrog"/>
</dbReference>
<evidence type="ECO:0000313" key="12">
    <source>
        <dbReference type="Proteomes" id="UP000035444"/>
    </source>
</evidence>
<evidence type="ECO:0000259" key="10">
    <source>
        <dbReference type="PROSITE" id="PS51176"/>
    </source>
</evidence>
<dbReference type="InterPro" id="IPR003099">
    <property type="entry name" value="Prephen_DH"/>
</dbReference>
<dbReference type="GO" id="GO:0006571">
    <property type="term" value="P:tyrosine biosynthetic process"/>
    <property type="evidence" value="ECO:0007669"/>
    <property type="project" value="UniProtKB-KW"/>
</dbReference>
<evidence type="ECO:0000256" key="5">
    <source>
        <dbReference type="ARBA" id="ARBA00022605"/>
    </source>
</evidence>
<dbReference type="FunFam" id="1.10.3660.10:FF:000003">
    <property type="entry name" value="Prephenate dehydrogenase"/>
    <property type="match status" value="1"/>
</dbReference>
<dbReference type="STRING" id="1489064.WH96_02430"/>
<dbReference type="EC" id="1.3.1.12" evidence="3"/>
<dbReference type="PANTHER" id="PTHR21363">
    <property type="entry name" value="PREPHENATE DEHYDROGENASE"/>
    <property type="match status" value="1"/>
</dbReference>
<protein>
    <recommendedName>
        <fullName evidence="3">prephenate dehydrogenase</fullName>
        <ecNumber evidence="3">1.3.1.12</ecNumber>
    </recommendedName>
</protein>
<dbReference type="AlphaFoldDB" id="A0A0H2MNM6"/>